<name>A0A0B5AYB9_9BACL</name>
<accession>A0A0B5AYB9</accession>
<evidence type="ECO:0000313" key="2">
    <source>
        <dbReference type="Proteomes" id="UP000031449"/>
    </source>
</evidence>
<organism evidence="1 2">
    <name type="scientific">Jeotgalibacillus malaysiensis</name>
    <dbReference type="NCBI Taxonomy" id="1508404"/>
    <lineage>
        <taxon>Bacteria</taxon>
        <taxon>Bacillati</taxon>
        <taxon>Bacillota</taxon>
        <taxon>Bacilli</taxon>
        <taxon>Bacillales</taxon>
        <taxon>Caryophanaceae</taxon>
        <taxon>Jeotgalibacillus</taxon>
    </lineage>
</organism>
<dbReference type="EMBL" id="CP009417">
    <property type="protein sequence ID" value="AJD93667.1"/>
    <property type="molecule type" value="Genomic_DNA"/>
</dbReference>
<gene>
    <name evidence="1" type="ORF">JMA_43500</name>
</gene>
<dbReference type="BioCyc" id="JESP1508404:G14D9-13673-MONOMER"/>
<dbReference type="HOGENOM" id="CLU_2382266_0_0_9"/>
<keyword evidence="1" id="KW-0614">Plasmid</keyword>
<protein>
    <submittedName>
        <fullName evidence="1">Uncharacterized protein</fullName>
    </submittedName>
</protein>
<dbReference type="Proteomes" id="UP000031449">
    <property type="component" value="Plasmid unnamed"/>
</dbReference>
<reference evidence="1 2" key="1">
    <citation type="submission" date="2014-08" db="EMBL/GenBank/DDBJ databases">
        <title>Complete genome of a marine bacteria Jeotgalibacillus malaysiensis.</title>
        <authorList>
            <person name="Yaakop A.S."/>
            <person name="Chan K.-G."/>
            <person name="Goh K.M."/>
        </authorList>
    </citation>
    <scope>NUCLEOTIDE SEQUENCE [LARGE SCALE GENOMIC DNA]</scope>
    <source>
        <strain evidence="1 2">D5</strain>
        <plasmid evidence="2">Plasmid</plasmid>
    </source>
</reference>
<sequence length="94" mass="10901">MMARKSKAKKESVVVVKKNPAIFTEDELISYRKTLIQELTWQSKGQISEKDIEELAESVLNKDEKTTLKLRNKGVLQMTRVLIQKHLEKEKQAC</sequence>
<evidence type="ECO:0000313" key="1">
    <source>
        <dbReference type="EMBL" id="AJD93667.1"/>
    </source>
</evidence>
<proteinExistence type="predicted"/>
<geneLocation type="plasmid" evidence="2"/>
<keyword evidence="2" id="KW-1185">Reference proteome</keyword>
<dbReference type="KEGG" id="jeo:JMA_43500"/>
<dbReference type="AlphaFoldDB" id="A0A0B5AYB9"/>